<keyword evidence="3" id="KW-1185">Reference proteome</keyword>
<feature type="transmembrane region" description="Helical" evidence="1">
    <location>
        <begin position="299"/>
        <end position="317"/>
    </location>
</feature>
<keyword evidence="1" id="KW-1133">Transmembrane helix</keyword>
<reference evidence="2 3" key="1">
    <citation type="submission" date="2019-01" db="EMBL/GenBank/DDBJ databases">
        <title>Vagococcus silagei sp. nov. isolated from brewer's grain.</title>
        <authorList>
            <person name="Guu J.-R."/>
        </authorList>
    </citation>
    <scope>NUCLEOTIDE SEQUENCE [LARGE SCALE GENOMIC DNA]</scope>
    <source>
        <strain evidence="2 3">2B-2</strain>
    </source>
</reference>
<feature type="transmembrane region" description="Helical" evidence="1">
    <location>
        <begin position="7"/>
        <end position="33"/>
    </location>
</feature>
<protein>
    <recommendedName>
        <fullName evidence="4">YfhO family protein</fullName>
    </recommendedName>
</protein>
<evidence type="ECO:0000256" key="1">
    <source>
        <dbReference type="SAM" id="Phobius"/>
    </source>
</evidence>
<organism evidence="2 3">
    <name type="scientific">Vagococcus silagei</name>
    <dbReference type="NCBI Taxonomy" id="2508885"/>
    <lineage>
        <taxon>Bacteria</taxon>
        <taxon>Bacillati</taxon>
        <taxon>Bacillota</taxon>
        <taxon>Bacilli</taxon>
        <taxon>Lactobacillales</taxon>
        <taxon>Enterococcaceae</taxon>
        <taxon>Vagococcus</taxon>
    </lineage>
</organism>
<sequence>MKQNKKYNAYLLSFILPLVTVLAVFAVLGLGIFGNKNVLVSDLGAQYLPFLTNFKRFFEQGGESLYSFANGIGGPMEPLIAYYLMSPLNFIALLFPYEVLPTVILGLISLKIALMGLTMFTYLDLHYQDSSLFTQTFSLSYSLCGFVVVYLLNFMWLDVLVVFPILVLGLEKLWLKKQPLLYGISLFLAIILNYYLGYMVCIFAVVYSAYLYFLHYMEPGVRRSFKVVCKDWWLFIISSLLSGLATAFMLVPAVVGMMKTGKSSFDLSTFKLVPRFGLEALSQMGMGTVNYDIRLDHLPMIYSGVFIWLLFFVYFFLPNVPKRKKKAMAGLLIFVYFSFLLEGFNTIWHMFQSPAGFPYRNAFIFSFLLIKLAYETFLYAKENPDQQLVYQRLRLGTIVYIVLLSIGQIFLNITHGQAYLLTNKTFYLSILASLLFLIILPMSIKKPNTLKMSVVVFLVMMELGGNLWFSMKDIPFGNQATYERMYREQEKVLNGLQTKPEALTRINHRVPFQKSGYAEKNNGYNNPLLFGYAGVSSYTSTLESGVQRTLEDMGLYALNERRFSYVDESSVANLMLNVGYTVSAKQIPNKTKLGEVYEMNRYLNPEAVGIGFLVPEDLQKTKLVRREVLINQERILQGISPSLTPYFAPLIKSDIQKDELTTVISGVTQSEGTIYLYLPYVDWEDISQLSINHQPVQSDLLILKNQLFNLGSYRAGTEIKLTLKAKKPLDTYQMYWATLDQSKFDELIDKEKQQSLQFTRGQRGSWEGNVNVTDEKEKTLYLSIPYDTNWRVLVDGKKTELKPILREFSSLELTTGKHDIKMNYVSKSFWLGTMISFASILCALVLIFYQRWQRNKKK</sequence>
<evidence type="ECO:0000313" key="2">
    <source>
        <dbReference type="EMBL" id="THB62262.1"/>
    </source>
</evidence>
<feature type="transmembrane region" description="Helical" evidence="1">
    <location>
        <begin position="180"/>
        <end position="213"/>
    </location>
</feature>
<dbReference type="OrthoDB" id="9815466at2"/>
<feature type="transmembrane region" description="Helical" evidence="1">
    <location>
        <begin position="357"/>
        <end position="374"/>
    </location>
</feature>
<feature type="transmembrane region" description="Helical" evidence="1">
    <location>
        <begin position="395"/>
        <end position="413"/>
    </location>
</feature>
<dbReference type="Proteomes" id="UP000310506">
    <property type="component" value="Unassembled WGS sequence"/>
</dbReference>
<dbReference type="RefSeq" id="WP_136135648.1">
    <property type="nucleotide sequence ID" value="NZ_SDGV01000001.1"/>
</dbReference>
<feature type="transmembrane region" description="Helical" evidence="1">
    <location>
        <begin position="143"/>
        <end position="168"/>
    </location>
</feature>
<feature type="transmembrane region" description="Helical" evidence="1">
    <location>
        <begin position="425"/>
        <end position="442"/>
    </location>
</feature>
<proteinExistence type="predicted"/>
<dbReference type="Pfam" id="PF09586">
    <property type="entry name" value="YfhO"/>
    <property type="match status" value="1"/>
</dbReference>
<dbReference type="AlphaFoldDB" id="A0A4S3B5U5"/>
<keyword evidence="1" id="KW-0472">Membrane</keyword>
<feature type="transmembrane region" description="Helical" evidence="1">
    <location>
        <begin position="233"/>
        <end position="255"/>
    </location>
</feature>
<dbReference type="InterPro" id="IPR018580">
    <property type="entry name" value="Uncharacterised_YfhO"/>
</dbReference>
<name>A0A4S3B5U5_9ENTE</name>
<gene>
    <name evidence="2" type="ORF">ESZ54_00150</name>
</gene>
<feature type="transmembrane region" description="Helical" evidence="1">
    <location>
        <begin position="329"/>
        <end position="351"/>
    </location>
</feature>
<accession>A0A4S3B5U5</accession>
<keyword evidence="1" id="KW-0812">Transmembrane</keyword>
<evidence type="ECO:0008006" key="4">
    <source>
        <dbReference type="Google" id="ProtNLM"/>
    </source>
</evidence>
<feature type="transmembrane region" description="Helical" evidence="1">
    <location>
        <begin position="454"/>
        <end position="471"/>
    </location>
</feature>
<dbReference type="PANTHER" id="PTHR38454:SF1">
    <property type="entry name" value="INTEGRAL MEMBRANE PROTEIN"/>
    <property type="match status" value="1"/>
</dbReference>
<comment type="caution">
    <text evidence="2">The sequence shown here is derived from an EMBL/GenBank/DDBJ whole genome shotgun (WGS) entry which is preliminary data.</text>
</comment>
<evidence type="ECO:0000313" key="3">
    <source>
        <dbReference type="Proteomes" id="UP000310506"/>
    </source>
</evidence>
<feature type="transmembrane region" description="Helical" evidence="1">
    <location>
        <begin position="829"/>
        <end position="849"/>
    </location>
</feature>
<dbReference type="EMBL" id="SDGV01000001">
    <property type="protein sequence ID" value="THB62262.1"/>
    <property type="molecule type" value="Genomic_DNA"/>
</dbReference>
<dbReference type="PANTHER" id="PTHR38454">
    <property type="entry name" value="INTEGRAL MEMBRANE PROTEIN-RELATED"/>
    <property type="match status" value="1"/>
</dbReference>